<dbReference type="Gene3D" id="1.10.10.10">
    <property type="entry name" value="Winged helix-like DNA-binding domain superfamily/Winged helix DNA-binding domain"/>
    <property type="match status" value="1"/>
</dbReference>
<evidence type="ECO:0000256" key="8">
    <source>
        <dbReference type="ARBA" id="ARBA00023012"/>
    </source>
</evidence>
<dbReference type="SMART" id="SM00387">
    <property type="entry name" value="HATPase_c"/>
    <property type="match status" value="1"/>
</dbReference>
<organism evidence="15 16">
    <name type="scientific">Variovorax ginsengisoli</name>
    <dbReference type="NCBI Taxonomy" id="363844"/>
    <lineage>
        <taxon>Bacteria</taxon>
        <taxon>Pseudomonadati</taxon>
        <taxon>Pseudomonadota</taxon>
        <taxon>Betaproteobacteria</taxon>
        <taxon>Burkholderiales</taxon>
        <taxon>Comamonadaceae</taxon>
        <taxon>Variovorax</taxon>
    </lineage>
</organism>
<keyword evidence="3 11" id="KW-0597">Phosphoprotein</keyword>
<dbReference type="SMART" id="SM00388">
    <property type="entry name" value="HisKA"/>
    <property type="match status" value="1"/>
</dbReference>
<evidence type="ECO:0000256" key="10">
    <source>
        <dbReference type="ARBA" id="ARBA00023163"/>
    </source>
</evidence>
<keyword evidence="7 15" id="KW-0067">ATP-binding</keyword>
<keyword evidence="16" id="KW-1185">Reference proteome</keyword>
<dbReference type="EC" id="2.7.13.3" evidence="2"/>
<dbReference type="Gene3D" id="3.40.50.2300">
    <property type="match status" value="1"/>
</dbReference>
<reference evidence="15" key="1">
    <citation type="submission" date="2023-06" db="EMBL/GenBank/DDBJ databases">
        <authorList>
            <person name="Jiang Y."/>
            <person name="Liu Q."/>
        </authorList>
    </citation>
    <scope>NUCLEOTIDE SEQUENCE</scope>
    <source>
        <strain evidence="15">CGMCC 1.12090</strain>
    </source>
</reference>
<name>A0ABT8SGR6_9BURK</name>
<evidence type="ECO:0000259" key="14">
    <source>
        <dbReference type="PROSITE" id="PS50110"/>
    </source>
</evidence>
<comment type="caution">
    <text evidence="15">The sequence shown here is derived from an EMBL/GenBank/DDBJ whole genome shotgun (WGS) entry which is preliminary data.</text>
</comment>
<dbReference type="PANTHER" id="PTHR43065:SF10">
    <property type="entry name" value="PEROXIDE STRESS-ACTIVATED HISTIDINE KINASE MAK3"/>
    <property type="match status" value="1"/>
</dbReference>
<dbReference type="SUPFAM" id="SSF55781">
    <property type="entry name" value="GAF domain-like"/>
    <property type="match status" value="1"/>
</dbReference>
<evidence type="ECO:0000256" key="5">
    <source>
        <dbReference type="ARBA" id="ARBA00022741"/>
    </source>
</evidence>
<keyword evidence="8" id="KW-0902">Two-component regulatory system</keyword>
<keyword evidence="10" id="KW-0804">Transcription</keyword>
<dbReference type="SMART" id="SM00421">
    <property type="entry name" value="HTH_LUXR"/>
    <property type="match status" value="1"/>
</dbReference>
<keyword evidence="9" id="KW-0805">Transcription regulation</keyword>
<dbReference type="PANTHER" id="PTHR43065">
    <property type="entry name" value="SENSOR HISTIDINE KINASE"/>
    <property type="match status" value="1"/>
</dbReference>
<evidence type="ECO:0000256" key="3">
    <source>
        <dbReference type="ARBA" id="ARBA00022553"/>
    </source>
</evidence>
<keyword evidence="6" id="KW-0418">Kinase</keyword>
<evidence type="ECO:0000313" key="15">
    <source>
        <dbReference type="EMBL" id="MDO1538079.1"/>
    </source>
</evidence>
<dbReference type="InterPro" id="IPR036388">
    <property type="entry name" value="WH-like_DNA-bd_sf"/>
</dbReference>
<evidence type="ECO:0000313" key="16">
    <source>
        <dbReference type="Proteomes" id="UP001169027"/>
    </source>
</evidence>
<proteinExistence type="predicted"/>
<evidence type="ECO:0000259" key="13">
    <source>
        <dbReference type="PROSITE" id="PS50109"/>
    </source>
</evidence>
<evidence type="ECO:0000256" key="4">
    <source>
        <dbReference type="ARBA" id="ARBA00022679"/>
    </source>
</evidence>
<evidence type="ECO:0000256" key="9">
    <source>
        <dbReference type="ARBA" id="ARBA00023015"/>
    </source>
</evidence>
<dbReference type="SMART" id="SM00448">
    <property type="entry name" value="REC"/>
    <property type="match status" value="1"/>
</dbReference>
<gene>
    <name evidence="15" type="ORF">Q2T77_38240</name>
</gene>
<evidence type="ECO:0000256" key="6">
    <source>
        <dbReference type="ARBA" id="ARBA00022777"/>
    </source>
</evidence>
<dbReference type="InterPro" id="IPR004358">
    <property type="entry name" value="Sig_transdc_His_kin-like_C"/>
</dbReference>
<evidence type="ECO:0000256" key="11">
    <source>
        <dbReference type="PROSITE-ProRule" id="PRU00169"/>
    </source>
</evidence>
<sequence>MLDTQVTLMERIAFERLLVNLSARLSDIGEADFVVRTERALFDVIAYLGCDRCTFSEFVGGDYLTVLCSAGSSEAAALQRGRFRFPLPWFFDELRSGRIVAMAKLPGDLPPEAVEEAEHCRRIGLRSHLSIPVRIGRRVTGVLSLGVLHVGRGWPSETIDRLKIVGDLLGGSVALARVEEEARQMRQRLWHADRVQRINALTAAIAHEFNQPLTAILSNAQAGLHFLAREDAKPEMIIPILESVVRESKRAAETVRGIRALMRRDDSQREAFDLAVALNQAKRLVKSEFAGNGVRMETNFDSGCWVSAYKVQIEQMALNLMLNAVAAVQDKPTAQRVVSLGIAMSGAKHVRLSVRDTGRGIAPVDLESIFEPFWTMRPGGMGLGLAICRSIVEGHGGRIWAESNAQGGATFSVELPLVPAPLDQSAAAHAEIAHAGVMSREGMNRPAGTEPLVCIVDDEPAVRVGLKRLLEGAGWPTIVYASAEDFLANPPPGDVACILLDMQMPGLSGPELHRRLIDRGCMASFVFITGRGDVLTGVAAMKRGAADVLEKPVDSEVLLAAVRRALNSHAHARRDAVVQEALNQRIARLSPREYEVMLHVLRGRLNKQIAGDLRIVEQTVKQHRSRVMEKMGVRSLAELVRACEAAGVKLDSSPAP</sequence>
<dbReference type="CDD" id="cd00082">
    <property type="entry name" value="HisKA"/>
    <property type="match status" value="1"/>
</dbReference>
<dbReference type="SUPFAM" id="SSF47384">
    <property type="entry name" value="Homodimeric domain of signal transducing histidine kinase"/>
    <property type="match status" value="1"/>
</dbReference>
<dbReference type="EMBL" id="JAUKVY010000063">
    <property type="protein sequence ID" value="MDO1538079.1"/>
    <property type="molecule type" value="Genomic_DNA"/>
</dbReference>
<dbReference type="PROSITE" id="PS50110">
    <property type="entry name" value="RESPONSE_REGULATORY"/>
    <property type="match status" value="1"/>
</dbReference>
<dbReference type="PROSITE" id="PS00622">
    <property type="entry name" value="HTH_LUXR_1"/>
    <property type="match status" value="1"/>
</dbReference>
<dbReference type="InterPro" id="IPR000792">
    <property type="entry name" value="Tscrpt_reg_LuxR_C"/>
</dbReference>
<feature type="domain" description="HTH luxR-type" evidence="12">
    <location>
        <begin position="582"/>
        <end position="647"/>
    </location>
</feature>
<dbReference type="SUPFAM" id="SSF52172">
    <property type="entry name" value="CheY-like"/>
    <property type="match status" value="1"/>
</dbReference>
<dbReference type="GO" id="GO:0005524">
    <property type="term" value="F:ATP binding"/>
    <property type="evidence" value="ECO:0007669"/>
    <property type="project" value="UniProtKB-KW"/>
</dbReference>
<dbReference type="InterPro" id="IPR029016">
    <property type="entry name" value="GAF-like_dom_sf"/>
</dbReference>
<dbReference type="InterPro" id="IPR005467">
    <property type="entry name" value="His_kinase_dom"/>
</dbReference>
<dbReference type="Pfam" id="PF00512">
    <property type="entry name" value="HisKA"/>
    <property type="match status" value="1"/>
</dbReference>
<feature type="domain" description="Response regulatory" evidence="14">
    <location>
        <begin position="452"/>
        <end position="566"/>
    </location>
</feature>
<dbReference type="InterPro" id="IPR003661">
    <property type="entry name" value="HisK_dim/P_dom"/>
</dbReference>
<dbReference type="Gene3D" id="3.30.450.40">
    <property type="match status" value="1"/>
</dbReference>
<dbReference type="Pfam" id="PF02518">
    <property type="entry name" value="HATPase_c"/>
    <property type="match status" value="1"/>
</dbReference>
<keyword evidence="5" id="KW-0547">Nucleotide-binding</keyword>
<dbReference type="PROSITE" id="PS50043">
    <property type="entry name" value="HTH_LUXR_2"/>
    <property type="match status" value="1"/>
</dbReference>
<evidence type="ECO:0000259" key="12">
    <source>
        <dbReference type="PROSITE" id="PS50043"/>
    </source>
</evidence>
<dbReference type="InterPro" id="IPR003594">
    <property type="entry name" value="HATPase_dom"/>
</dbReference>
<dbReference type="Pfam" id="PF00072">
    <property type="entry name" value="Response_reg"/>
    <property type="match status" value="1"/>
</dbReference>
<keyword evidence="4" id="KW-0808">Transferase</keyword>
<protein>
    <recommendedName>
        <fullName evidence="2">histidine kinase</fullName>
        <ecNumber evidence="2">2.7.13.3</ecNumber>
    </recommendedName>
</protein>
<dbReference type="Gene3D" id="1.10.287.130">
    <property type="match status" value="1"/>
</dbReference>
<feature type="modified residue" description="4-aspartylphosphate" evidence="11">
    <location>
        <position position="501"/>
    </location>
</feature>
<dbReference type="CDD" id="cd06170">
    <property type="entry name" value="LuxR_C_like"/>
    <property type="match status" value="1"/>
</dbReference>
<dbReference type="InterPro" id="IPR036097">
    <property type="entry name" value="HisK_dim/P_sf"/>
</dbReference>
<dbReference type="PRINTS" id="PR00344">
    <property type="entry name" value="BCTRLSENSOR"/>
</dbReference>
<dbReference type="InterPro" id="IPR011006">
    <property type="entry name" value="CheY-like_superfamily"/>
</dbReference>
<dbReference type="InterPro" id="IPR036890">
    <property type="entry name" value="HATPase_C_sf"/>
</dbReference>
<dbReference type="Pfam" id="PF00196">
    <property type="entry name" value="GerE"/>
    <property type="match status" value="1"/>
</dbReference>
<dbReference type="PRINTS" id="PR00038">
    <property type="entry name" value="HTHLUXR"/>
</dbReference>
<accession>A0ABT8SGR6</accession>
<comment type="catalytic activity">
    <reaction evidence="1">
        <text>ATP + protein L-histidine = ADP + protein N-phospho-L-histidine.</text>
        <dbReference type="EC" id="2.7.13.3"/>
    </reaction>
</comment>
<evidence type="ECO:0000256" key="7">
    <source>
        <dbReference type="ARBA" id="ARBA00022840"/>
    </source>
</evidence>
<dbReference type="Pfam" id="PF01590">
    <property type="entry name" value="GAF"/>
    <property type="match status" value="1"/>
</dbReference>
<evidence type="ECO:0000256" key="2">
    <source>
        <dbReference type="ARBA" id="ARBA00012438"/>
    </source>
</evidence>
<dbReference type="PROSITE" id="PS50109">
    <property type="entry name" value="HIS_KIN"/>
    <property type="match status" value="1"/>
</dbReference>
<dbReference type="InterPro" id="IPR003018">
    <property type="entry name" value="GAF"/>
</dbReference>
<dbReference type="SMART" id="SM00065">
    <property type="entry name" value="GAF"/>
    <property type="match status" value="1"/>
</dbReference>
<dbReference type="Proteomes" id="UP001169027">
    <property type="component" value="Unassembled WGS sequence"/>
</dbReference>
<dbReference type="SUPFAM" id="SSF55874">
    <property type="entry name" value="ATPase domain of HSP90 chaperone/DNA topoisomerase II/histidine kinase"/>
    <property type="match status" value="1"/>
</dbReference>
<evidence type="ECO:0000256" key="1">
    <source>
        <dbReference type="ARBA" id="ARBA00000085"/>
    </source>
</evidence>
<dbReference type="InterPro" id="IPR001789">
    <property type="entry name" value="Sig_transdc_resp-reg_receiver"/>
</dbReference>
<dbReference type="Gene3D" id="3.30.565.10">
    <property type="entry name" value="Histidine kinase-like ATPase, C-terminal domain"/>
    <property type="match status" value="1"/>
</dbReference>
<dbReference type="RefSeq" id="WP_301816484.1">
    <property type="nucleotide sequence ID" value="NZ_JAUJZH010000063.1"/>
</dbReference>
<feature type="domain" description="Histidine kinase" evidence="13">
    <location>
        <begin position="204"/>
        <end position="419"/>
    </location>
</feature>